<dbReference type="InterPro" id="IPR001267">
    <property type="entry name" value="Thymidine_kinase"/>
</dbReference>
<dbReference type="GO" id="GO:0071897">
    <property type="term" value="P:DNA biosynthetic process"/>
    <property type="evidence" value="ECO:0007669"/>
    <property type="project" value="UniProtKB-KW"/>
</dbReference>
<dbReference type="GO" id="GO:0005524">
    <property type="term" value="F:ATP binding"/>
    <property type="evidence" value="ECO:0007669"/>
    <property type="project" value="UniProtKB-UniRule"/>
</dbReference>
<keyword evidence="6 8" id="KW-0418">Kinase</keyword>
<evidence type="ECO:0000256" key="6">
    <source>
        <dbReference type="ARBA" id="ARBA00022777"/>
    </source>
</evidence>
<dbReference type="AlphaFoldDB" id="A0AB39VKH0"/>
<dbReference type="Pfam" id="PF00265">
    <property type="entry name" value="TK"/>
    <property type="match status" value="1"/>
</dbReference>
<dbReference type="SUPFAM" id="SSF52540">
    <property type="entry name" value="P-loop containing nucleoside triphosphate hydrolases"/>
    <property type="match status" value="1"/>
</dbReference>
<keyword evidence="5 8" id="KW-0547">Nucleotide-binding</keyword>
<dbReference type="GO" id="GO:0046104">
    <property type="term" value="P:thymidine metabolic process"/>
    <property type="evidence" value="ECO:0007669"/>
    <property type="project" value="TreeGrafter"/>
</dbReference>
<keyword evidence="8" id="KW-0862">Zinc</keyword>
<dbReference type="PANTHER" id="PTHR11441">
    <property type="entry name" value="THYMIDINE KINASE"/>
    <property type="match status" value="1"/>
</dbReference>
<dbReference type="GO" id="GO:0004797">
    <property type="term" value="F:thymidine kinase activity"/>
    <property type="evidence" value="ECO:0007669"/>
    <property type="project" value="UniProtKB-UniRule"/>
</dbReference>
<sequence>MENPKIGTLEVITGSMFSGKSEELIRRLRRAKFAKQKVVTFKHSVDNRYGENGVFSHRKESIFAYPVKDVAEMEKIMDENIDAEIIGIDEVQFFGDEIVDFCKKYVNFGKRVIVAGLDLSFRAEPYEPVPELMAIADEVDKLHAICTVCGKPAYASQRLLDGKPAYYEDPLMMVGTSENYEARCKRHFIINHRNEKKAKIYFFVGTEINVGKKFVEEMYIKNLAKHENIKSETIILSGNILNCEKNAIKNLRKKVEEKISKNDFLFVRITGGILLPIEKNYTILDFMCELRKDSEVVIVSKNKKGALNQILVMADLIKKSDLNLREIVYKKTSNNNEIEENQIIEKISKLAGIGYRMI</sequence>
<feature type="binding site" evidence="8">
    <location>
        <begin position="14"/>
        <end position="21"/>
    </location>
    <ligand>
        <name>ATP</name>
        <dbReference type="ChEBI" id="CHEBI:30616"/>
    </ligand>
</feature>
<dbReference type="InterPro" id="IPR027417">
    <property type="entry name" value="P-loop_NTPase"/>
</dbReference>
<evidence type="ECO:0000256" key="3">
    <source>
        <dbReference type="ARBA" id="ARBA00022634"/>
    </source>
</evidence>
<feature type="binding site" evidence="8">
    <location>
        <position position="146"/>
    </location>
    <ligand>
        <name>Zn(2+)</name>
        <dbReference type="ChEBI" id="CHEBI:29105"/>
    </ligand>
</feature>
<dbReference type="HAMAP" id="MF_00124">
    <property type="entry name" value="Thymidine_kinase"/>
    <property type="match status" value="1"/>
</dbReference>
<dbReference type="NCBIfam" id="NF003296">
    <property type="entry name" value="PRK04296.1-1"/>
    <property type="match status" value="1"/>
</dbReference>
<dbReference type="Gene3D" id="3.30.60.20">
    <property type="match status" value="1"/>
</dbReference>
<dbReference type="Pfam" id="PF13500">
    <property type="entry name" value="AAA_26"/>
    <property type="match status" value="1"/>
</dbReference>
<feature type="active site" description="Proton acceptor" evidence="8">
    <location>
        <position position="90"/>
    </location>
</feature>
<dbReference type="GO" id="GO:0005737">
    <property type="term" value="C:cytoplasm"/>
    <property type="evidence" value="ECO:0007669"/>
    <property type="project" value="UniProtKB-SubCell"/>
</dbReference>
<comment type="subcellular location">
    <subcellularLocation>
        <location evidence="8">Cytoplasm</location>
    </subcellularLocation>
</comment>
<evidence type="ECO:0000256" key="5">
    <source>
        <dbReference type="ARBA" id="ARBA00022741"/>
    </source>
</evidence>
<gene>
    <name evidence="8" type="primary">tdk</name>
    <name evidence="10" type="ORF">AB8B22_04920</name>
</gene>
<evidence type="ECO:0000256" key="9">
    <source>
        <dbReference type="RuleBase" id="RU004165"/>
    </source>
</evidence>
<feature type="binding site" evidence="8">
    <location>
        <position position="149"/>
    </location>
    <ligand>
        <name>Zn(2+)</name>
        <dbReference type="ChEBI" id="CHEBI:29105"/>
    </ligand>
</feature>
<dbReference type="Gene3D" id="3.40.50.300">
    <property type="entry name" value="P-loop containing nucleotide triphosphate hydrolases"/>
    <property type="match status" value="2"/>
</dbReference>
<accession>A0AB39VKH0</accession>
<keyword evidence="7 8" id="KW-0067">ATP-binding</keyword>
<feature type="binding site" evidence="8">
    <location>
        <position position="187"/>
    </location>
    <ligand>
        <name>Zn(2+)</name>
        <dbReference type="ChEBI" id="CHEBI:29105"/>
    </ligand>
</feature>
<keyword evidence="3 8" id="KW-0237">DNA synthesis</keyword>
<dbReference type="SUPFAM" id="SSF57716">
    <property type="entry name" value="Glucocorticoid receptor-like (DNA-binding domain)"/>
    <property type="match status" value="1"/>
</dbReference>
<dbReference type="RefSeq" id="WP_369711887.1">
    <property type="nucleotide sequence ID" value="NZ_CP165644.1"/>
</dbReference>
<comment type="similarity">
    <text evidence="1 8 9">Belongs to the thymidine kinase family.</text>
</comment>
<evidence type="ECO:0000256" key="8">
    <source>
        <dbReference type="HAMAP-Rule" id="MF_00124"/>
    </source>
</evidence>
<evidence type="ECO:0000313" key="10">
    <source>
        <dbReference type="EMBL" id="XDU67758.1"/>
    </source>
</evidence>
<evidence type="ECO:0000256" key="2">
    <source>
        <dbReference type="ARBA" id="ARBA00012118"/>
    </source>
</evidence>
<dbReference type="EC" id="2.7.1.21" evidence="2 8"/>
<dbReference type="EMBL" id="CP165644">
    <property type="protein sequence ID" value="XDU67758.1"/>
    <property type="molecule type" value="Genomic_DNA"/>
</dbReference>
<keyword evidence="8" id="KW-0479">Metal-binding</keyword>
<proteinExistence type="inferred from homology"/>
<dbReference type="InterPro" id="IPR020633">
    <property type="entry name" value="Thymidine_kinase_CS"/>
</dbReference>
<keyword evidence="8" id="KW-0963">Cytoplasm</keyword>
<evidence type="ECO:0000256" key="4">
    <source>
        <dbReference type="ARBA" id="ARBA00022679"/>
    </source>
</evidence>
<feature type="binding site" evidence="8">
    <location>
        <position position="184"/>
    </location>
    <ligand>
        <name>Zn(2+)</name>
        <dbReference type="ChEBI" id="CHEBI:29105"/>
    </ligand>
</feature>
<comment type="catalytic activity">
    <reaction evidence="8">
        <text>thymidine + ATP = dTMP + ADP + H(+)</text>
        <dbReference type="Rhea" id="RHEA:19129"/>
        <dbReference type="ChEBI" id="CHEBI:15378"/>
        <dbReference type="ChEBI" id="CHEBI:17748"/>
        <dbReference type="ChEBI" id="CHEBI:30616"/>
        <dbReference type="ChEBI" id="CHEBI:63528"/>
        <dbReference type="ChEBI" id="CHEBI:456216"/>
        <dbReference type="EC" id="2.7.1.21"/>
    </reaction>
</comment>
<feature type="binding site" evidence="8">
    <location>
        <begin position="89"/>
        <end position="92"/>
    </location>
    <ligand>
        <name>ATP</name>
        <dbReference type="ChEBI" id="CHEBI:30616"/>
    </ligand>
</feature>
<evidence type="ECO:0000256" key="7">
    <source>
        <dbReference type="ARBA" id="ARBA00022840"/>
    </source>
</evidence>
<organism evidence="10">
    <name type="scientific">Leptotrichia rugosa</name>
    <dbReference type="NCBI Taxonomy" id="3239302"/>
    <lineage>
        <taxon>Bacteria</taxon>
        <taxon>Fusobacteriati</taxon>
        <taxon>Fusobacteriota</taxon>
        <taxon>Fusobacteriia</taxon>
        <taxon>Fusobacteriales</taxon>
        <taxon>Leptotrichiaceae</taxon>
        <taxon>Leptotrichia</taxon>
    </lineage>
</organism>
<dbReference type="GO" id="GO:0008270">
    <property type="term" value="F:zinc ion binding"/>
    <property type="evidence" value="ECO:0007669"/>
    <property type="project" value="UniProtKB-UniRule"/>
</dbReference>
<dbReference type="KEGG" id="lrug:AB8B22_04920"/>
<dbReference type="PANTHER" id="PTHR11441:SF0">
    <property type="entry name" value="THYMIDINE KINASE, CYTOSOLIC"/>
    <property type="match status" value="1"/>
</dbReference>
<dbReference type="PROSITE" id="PS00603">
    <property type="entry name" value="TK_CELLULAR_TYPE"/>
    <property type="match status" value="1"/>
</dbReference>
<evidence type="ECO:0000256" key="1">
    <source>
        <dbReference type="ARBA" id="ARBA00007587"/>
    </source>
</evidence>
<reference evidence="10" key="1">
    <citation type="submission" date="2024-07" db="EMBL/GenBank/DDBJ databases">
        <authorList>
            <person name="Li X.-J."/>
            <person name="Wang X."/>
        </authorList>
    </citation>
    <scope>NUCLEOTIDE SEQUENCE</scope>
    <source>
        <strain evidence="10">HSP-334</strain>
    </source>
</reference>
<name>A0AB39VKH0_9FUSO</name>
<keyword evidence="4 8" id="KW-0808">Transferase</keyword>
<comment type="subunit">
    <text evidence="8">Homotetramer.</text>
</comment>
<protein>
    <recommendedName>
        <fullName evidence="2 8">Thymidine kinase</fullName>
        <ecNumber evidence="2 8">2.7.1.21</ecNumber>
    </recommendedName>
</protein>